<dbReference type="AlphaFoldDB" id="A0A3E4YF36"/>
<proteinExistence type="predicted"/>
<dbReference type="Proteomes" id="UP000260758">
    <property type="component" value="Unassembled WGS sequence"/>
</dbReference>
<name>A0A3E4YF36_9FIRM</name>
<sequence>MTLADIVGVMSGPDRVRIIKGKAELYAGYLGNMVRTPEYEAIMAEEVTRIKEKVDITHKRYKELELMQPLHPEETPNYSFSDLQLTIYREIILKSEE</sequence>
<evidence type="ECO:0000313" key="1">
    <source>
        <dbReference type="EMBL" id="RGM73377.1"/>
    </source>
</evidence>
<reference evidence="1 2" key="1">
    <citation type="submission" date="2018-08" db="EMBL/GenBank/DDBJ databases">
        <title>A genome reference for cultivated species of the human gut microbiota.</title>
        <authorList>
            <person name="Zou Y."/>
            <person name="Xue W."/>
            <person name="Luo G."/>
        </authorList>
    </citation>
    <scope>NUCLEOTIDE SEQUENCE [LARGE SCALE GENOMIC DNA]</scope>
    <source>
        <strain evidence="1 2">OM07-13</strain>
    </source>
</reference>
<comment type="caution">
    <text evidence="1">The sequence shown here is derived from an EMBL/GenBank/DDBJ whole genome shotgun (WGS) entry which is preliminary data.</text>
</comment>
<organism evidence="1 2">
    <name type="scientific">Agathobacter rectalis</name>
    <dbReference type="NCBI Taxonomy" id="39491"/>
    <lineage>
        <taxon>Bacteria</taxon>
        <taxon>Bacillati</taxon>
        <taxon>Bacillota</taxon>
        <taxon>Clostridia</taxon>
        <taxon>Lachnospirales</taxon>
        <taxon>Lachnospiraceae</taxon>
        <taxon>Agathobacter</taxon>
    </lineage>
</organism>
<evidence type="ECO:0000313" key="2">
    <source>
        <dbReference type="Proteomes" id="UP000260758"/>
    </source>
</evidence>
<gene>
    <name evidence="1" type="ORF">DXB99_04475</name>
</gene>
<protein>
    <submittedName>
        <fullName evidence="1">Uncharacterized protein</fullName>
    </submittedName>
</protein>
<dbReference type="RefSeq" id="WP_117718471.1">
    <property type="nucleotide sequence ID" value="NZ_QSTP01000002.1"/>
</dbReference>
<dbReference type="EMBL" id="QSTP01000002">
    <property type="protein sequence ID" value="RGM73377.1"/>
    <property type="molecule type" value="Genomic_DNA"/>
</dbReference>
<accession>A0A3E4YF36</accession>